<dbReference type="AlphaFoldDB" id="A0A1F7U796"/>
<dbReference type="Gene3D" id="2.40.360.20">
    <property type="match status" value="1"/>
</dbReference>
<sequence>MDVGATASGRTTLRYVLNFAKLEIEQAVLCQAGAIKAVGYIDLLPILAGRYSQARTDKVSGDLLPKDLAVGQKWLVSYDTTAIFGGTGPSAATAGIISRIQIKNEVIGQEQIKVMAGSYEALRIRVTTISAEFLPGISVPRKTDTGVYYQWWAKGVGLVRQADENDKTVFEAMEAR</sequence>
<dbReference type="EMBL" id="MGEA01000034">
    <property type="protein sequence ID" value="OGL74130.1"/>
    <property type="molecule type" value="Genomic_DNA"/>
</dbReference>
<protein>
    <submittedName>
        <fullName evidence="1">Uncharacterized protein</fullName>
    </submittedName>
</protein>
<evidence type="ECO:0000313" key="1">
    <source>
        <dbReference type="EMBL" id="OGL74130.1"/>
    </source>
</evidence>
<accession>A0A1F7U796</accession>
<proteinExistence type="predicted"/>
<organism evidence="1 2">
    <name type="scientific">Candidatus Uhrbacteria bacterium RIFCSPHIGHO2_02_FULL_60_10</name>
    <dbReference type="NCBI Taxonomy" id="1802392"/>
    <lineage>
        <taxon>Bacteria</taxon>
        <taxon>Candidatus Uhriibacteriota</taxon>
    </lineage>
</organism>
<dbReference type="Proteomes" id="UP000177088">
    <property type="component" value="Unassembled WGS sequence"/>
</dbReference>
<evidence type="ECO:0000313" key="2">
    <source>
        <dbReference type="Proteomes" id="UP000177088"/>
    </source>
</evidence>
<comment type="caution">
    <text evidence="1">The sequence shown here is derived from an EMBL/GenBank/DDBJ whole genome shotgun (WGS) entry which is preliminary data.</text>
</comment>
<gene>
    <name evidence="1" type="ORF">A3C96_02260</name>
</gene>
<name>A0A1F7U796_9BACT</name>
<reference evidence="1 2" key="1">
    <citation type="journal article" date="2016" name="Nat. Commun.">
        <title>Thousands of microbial genomes shed light on interconnected biogeochemical processes in an aquifer system.</title>
        <authorList>
            <person name="Anantharaman K."/>
            <person name="Brown C.T."/>
            <person name="Hug L.A."/>
            <person name="Sharon I."/>
            <person name="Castelle C.J."/>
            <person name="Probst A.J."/>
            <person name="Thomas B.C."/>
            <person name="Singh A."/>
            <person name="Wilkins M.J."/>
            <person name="Karaoz U."/>
            <person name="Brodie E.L."/>
            <person name="Williams K.H."/>
            <person name="Hubbard S.S."/>
            <person name="Banfield J.F."/>
        </authorList>
    </citation>
    <scope>NUCLEOTIDE SEQUENCE [LARGE SCALE GENOMIC DNA]</scope>
</reference>